<dbReference type="InterPro" id="IPR015813">
    <property type="entry name" value="Pyrv/PenolPyrv_kinase-like_dom"/>
</dbReference>
<gene>
    <name evidence="7" type="ORF">DBZ45_10960</name>
</gene>
<organism evidence="7 8">
    <name type="scientific">Arthrobacter globiformis</name>
    <dbReference type="NCBI Taxonomy" id="1665"/>
    <lineage>
        <taxon>Bacteria</taxon>
        <taxon>Bacillati</taxon>
        <taxon>Actinomycetota</taxon>
        <taxon>Actinomycetes</taxon>
        <taxon>Micrococcales</taxon>
        <taxon>Micrococcaceae</taxon>
        <taxon>Arthrobacter</taxon>
    </lineage>
</organism>
<feature type="binding site" evidence="4">
    <location>
        <position position="65"/>
    </location>
    <ligand>
        <name>substrate</name>
    </ligand>
</feature>
<dbReference type="OrthoDB" id="5172636at2"/>
<evidence type="ECO:0000256" key="1">
    <source>
        <dbReference type="ARBA" id="ARBA00001946"/>
    </source>
</evidence>
<evidence type="ECO:0000313" key="7">
    <source>
        <dbReference type="EMBL" id="RAM37323.1"/>
    </source>
</evidence>
<dbReference type="PIRSF" id="PIRSF015582">
    <property type="entry name" value="Cit_lyase_B"/>
    <property type="match status" value="1"/>
</dbReference>
<dbReference type="GO" id="GO:0000287">
    <property type="term" value="F:magnesium ion binding"/>
    <property type="evidence" value="ECO:0007669"/>
    <property type="project" value="TreeGrafter"/>
</dbReference>
<evidence type="ECO:0000313" key="8">
    <source>
        <dbReference type="Proteomes" id="UP000249166"/>
    </source>
</evidence>
<feature type="binding site" evidence="4">
    <location>
        <position position="128"/>
    </location>
    <ligand>
        <name>substrate</name>
    </ligand>
</feature>
<keyword evidence="2 5" id="KW-0479">Metal-binding</keyword>
<dbReference type="Pfam" id="PF03328">
    <property type="entry name" value="HpcH_HpaI"/>
    <property type="match status" value="1"/>
</dbReference>
<proteinExistence type="predicted"/>
<dbReference type="RefSeq" id="WP_111903928.1">
    <property type="nucleotide sequence ID" value="NZ_QLNP01000074.1"/>
</dbReference>
<feature type="binding site" evidence="5">
    <location>
        <position position="128"/>
    </location>
    <ligand>
        <name>Mg(2+)</name>
        <dbReference type="ChEBI" id="CHEBI:18420"/>
    </ligand>
</feature>
<keyword evidence="7" id="KW-0456">Lyase</keyword>
<dbReference type="InterPro" id="IPR040442">
    <property type="entry name" value="Pyrv_kinase-like_dom_sf"/>
</dbReference>
<dbReference type="Gene3D" id="3.20.20.60">
    <property type="entry name" value="Phosphoenolpyruvate-binding domains"/>
    <property type="match status" value="1"/>
</dbReference>
<protein>
    <submittedName>
        <fullName evidence="7">CoA ester lyase</fullName>
    </submittedName>
</protein>
<dbReference type="InterPro" id="IPR005000">
    <property type="entry name" value="Aldolase/citrate-lyase_domain"/>
</dbReference>
<dbReference type="GO" id="GO:0016829">
    <property type="term" value="F:lyase activity"/>
    <property type="evidence" value="ECO:0007669"/>
    <property type="project" value="UniProtKB-KW"/>
</dbReference>
<name>A0A328HJY7_ARTGO</name>
<evidence type="ECO:0000259" key="6">
    <source>
        <dbReference type="Pfam" id="PF03328"/>
    </source>
</evidence>
<dbReference type="InterPro" id="IPR011206">
    <property type="entry name" value="Citrate_lyase_beta/mcl1/mcl2"/>
</dbReference>
<feature type="binding site" evidence="5">
    <location>
        <position position="155"/>
    </location>
    <ligand>
        <name>Mg(2+)</name>
        <dbReference type="ChEBI" id="CHEBI:18420"/>
    </ligand>
</feature>
<dbReference type="EMBL" id="QLNP01000074">
    <property type="protein sequence ID" value="RAM37323.1"/>
    <property type="molecule type" value="Genomic_DNA"/>
</dbReference>
<sequence length="289" mass="30975">MKPYRSLLFVPGHKRSWIDKALASEADAIIIDLEDSVPEPDKALARTNAREALDTHSGDKGILIRPNALDTIHFGSDIAETTHGNLTGFLLPKLFSRDDVVRFDALVTAAEIAYGLSRGSVELIPSLETAASISKVDEILAGPRVGGVMAAAAKDADVSREVGFSWTAEGTETLYLRSKVVLAARAAGLRSIVLGLWQEVSNIDGLRRFATANNGLGYTGQVLIHPTHAPVANESYGLSSAMRTYYEGLVEAFEEGQRQGHGAVSYRGDHIDLAHANHARQALAFAGSN</sequence>
<comment type="cofactor">
    <cofactor evidence="1">
        <name>Mg(2+)</name>
        <dbReference type="ChEBI" id="CHEBI:18420"/>
    </cofactor>
</comment>
<evidence type="ECO:0000256" key="3">
    <source>
        <dbReference type="ARBA" id="ARBA00022842"/>
    </source>
</evidence>
<reference evidence="7 8" key="1">
    <citation type="submission" date="2018-04" db="EMBL/GenBank/DDBJ databases">
        <title>Bacteria isolated from cave deposits of Manipur.</title>
        <authorList>
            <person name="Sahoo D."/>
            <person name="Sarangthem I."/>
            <person name="Nandeibam J."/>
        </authorList>
    </citation>
    <scope>NUCLEOTIDE SEQUENCE [LARGE SCALE GENOMIC DNA]</scope>
    <source>
        <strain evidence="8">mrc11</strain>
    </source>
</reference>
<dbReference type="PANTHER" id="PTHR32308:SF0">
    <property type="entry name" value="HPCH_HPAI ALDOLASE_CITRATE LYASE DOMAIN-CONTAINING PROTEIN"/>
    <property type="match status" value="1"/>
</dbReference>
<evidence type="ECO:0000256" key="2">
    <source>
        <dbReference type="ARBA" id="ARBA00022723"/>
    </source>
</evidence>
<dbReference type="PANTHER" id="PTHR32308">
    <property type="entry name" value="LYASE BETA SUBUNIT, PUTATIVE (AFU_ORTHOLOGUE AFUA_4G13030)-RELATED"/>
    <property type="match status" value="1"/>
</dbReference>
<comment type="caution">
    <text evidence="7">The sequence shown here is derived from an EMBL/GenBank/DDBJ whole genome shotgun (WGS) entry which is preliminary data.</text>
</comment>
<evidence type="ECO:0000256" key="5">
    <source>
        <dbReference type="PIRSR" id="PIRSR015582-2"/>
    </source>
</evidence>
<keyword evidence="3 5" id="KW-0460">Magnesium</keyword>
<feature type="domain" description="HpcH/HpaI aldolase/citrate lyase" evidence="6">
    <location>
        <begin position="5"/>
        <end position="226"/>
    </location>
</feature>
<dbReference type="GO" id="GO:0006107">
    <property type="term" value="P:oxaloacetate metabolic process"/>
    <property type="evidence" value="ECO:0007669"/>
    <property type="project" value="TreeGrafter"/>
</dbReference>
<dbReference type="SUPFAM" id="SSF51621">
    <property type="entry name" value="Phosphoenolpyruvate/pyruvate domain"/>
    <property type="match status" value="1"/>
</dbReference>
<accession>A0A328HJY7</accession>
<evidence type="ECO:0000256" key="4">
    <source>
        <dbReference type="PIRSR" id="PIRSR015582-1"/>
    </source>
</evidence>
<dbReference type="Proteomes" id="UP000249166">
    <property type="component" value="Unassembled WGS sequence"/>
</dbReference>
<dbReference type="AlphaFoldDB" id="A0A328HJY7"/>